<dbReference type="Pfam" id="PF02979">
    <property type="entry name" value="NHase_alpha"/>
    <property type="match status" value="1"/>
</dbReference>
<evidence type="ECO:0000259" key="2">
    <source>
        <dbReference type="Pfam" id="PF02979"/>
    </source>
</evidence>
<protein>
    <submittedName>
        <fullName evidence="3">Nitrile hydratase subunit alpha</fullName>
        <ecNumber evidence="3">4.2.1.84</ecNumber>
    </submittedName>
</protein>
<evidence type="ECO:0000256" key="1">
    <source>
        <dbReference type="ARBA" id="ARBA00022723"/>
    </source>
</evidence>
<dbReference type="GO" id="GO:0018822">
    <property type="term" value="F:nitrile hydratase activity"/>
    <property type="evidence" value="ECO:0007669"/>
    <property type="project" value="UniProtKB-EC"/>
</dbReference>
<dbReference type="Proteomes" id="UP001595593">
    <property type="component" value="Unassembled WGS sequence"/>
</dbReference>
<dbReference type="EC" id="4.2.1.84" evidence="3"/>
<sequence>MNLVQIAPDRLLAGFRQLLLEKGVVTEEAMRHSTDVMAEASPARGAAVVARAWLDDAFRARLLENGTRAVEEMGIFLPGAPPLGVLSNEEGLHHLIVCTLCSCYPRALLGYPPHWYKSAAFRARAVRDPRGLLREEWGTAIPDATKVRVVDSTADFRWMVLPRRPVGTEGWDEGRLAALLRESDLIGATVPHPG</sequence>
<dbReference type="EMBL" id="JBHRTN010000018">
    <property type="protein sequence ID" value="MFC3126505.1"/>
    <property type="molecule type" value="Genomic_DNA"/>
</dbReference>
<dbReference type="InterPro" id="IPR036648">
    <property type="entry name" value="CN_Hdrase_a/SCN_Hdrase_g_sf"/>
</dbReference>
<reference evidence="4" key="1">
    <citation type="journal article" date="2019" name="Int. J. Syst. Evol. Microbiol.">
        <title>The Global Catalogue of Microorganisms (GCM) 10K type strain sequencing project: providing services to taxonomists for standard genome sequencing and annotation.</title>
        <authorList>
            <consortium name="The Broad Institute Genomics Platform"/>
            <consortium name="The Broad Institute Genome Sequencing Center for Infectious Disease"/>
            <person name="Wu L."/>
            <person name="Ma J."/>
        </authorList>
    </citation>
    <scope>NUCLEOTIDE SEQUENCE [LARGE SCALE GENOMIC DNA]</scope>
    <source>
        <strain evidence="4">KCTC 52094</strain>
    </source>
</reference>
<organism evidence="3 4">
    <name type="scientific">Teichococcus globiformis</name>
    <dbReference type="NCBI Taxonomy" id="2307229"/>
    <lineage>
        <taxon>Bacteria</taxon>
        <taxon>Pseudomonadati</taxon>
        <taxon>Pseudomonadota</taxon>
        <taxon>Alphaproteobacteria</taxon>
        <taxon>Acetobacterales</taxon>
        <taxon>Roseomonadaceae</taxon>
        <taxon>Roseomonas</taxon>
    </lineage>
</organism>
<dbReference type="RefSeq" id="WP_379597877.1">
    <property type="nucleotide sequence ID" value="NZ_JBHRTN010000018.1"/>
</dbReference>
<proteinExistence type="predicted"/>
<name>A0ABV7G5P4_9PROT</name>
<keyword evidence="1" id="KW-0479">Metal-binding</keyword>
<dbReference type="SUPFAM" id="SSF56209">
    <property type="entry name" value="Nitrile hydratase alpha chain"/>
    <property type="match status" value="1"/>
</dbReference>
<dbReference type="InterPro" id="IPR004232">
    <property type="entry name" value="CN_Hdrtase_a/SCN_Hdrlase_g"/>
</dbReference>
<gene>
    <name evidence="3" type="ORF">ACFOD4_15685</name>
</gene>
<evidence type="ECO:0000313" key="3">
    <source>
        <dbReference type="EMBL" id="MFC3126505.1"/>
    </source>
</evidence>
<keyword evidence="3" id="KW-0456">Lyase</keyword>
<keyword evidence="4" id="KW-1185">Reference proteome</keyword>
<feature type="domain" description="Nitrile hydratase alpha/Thiocyanate hydrolase gamma" evidence="2">
    <location>
        <begin position="13"/>
        <end position="188"/>
    </location>
</feature>
<comment type="caution">
    <text evidence="3">The sequence shown here is derived from an EMBL/GenBank/DDBJ whole genome shotgun (WGS) entry which is preliminary data.</text>
</comment>
<accession>A0ABV7G5P4</accession>
<evidence type="ECO:0000313" key="4">
    <source>
        <dbReference type="Proteomes" id="UP001595593"/>
    </source>
</evidence>
<dbReference type="Gene3D" id="3.90.330.10">
    <property type="entry name" value="Nitrile hydratase alpha /Thiocyanate hydrolase gamma"/>
    <property type="match status" value="1"/>
</dbReference>